<evidence type="ECO:0000313" key="2">
    <source>
        <dbReference type="EMBL" id="CAI6099454.1"/>
    </source>
</evidence>
<name>A0AA35QCI3_9HYPO</name>
<comment type="caution">
    <text evidence="2">The sequence shown here is derived from an EMBL/GenBank/DDBJ whole genome shotgun (WGS) entry which is preliminary data.</text>
</comment>
<evidence type="ECO:0000256" key="1">
    <source>
        <dbReference type="SAM" id="MobiDB-lite"/>
    </source>
</evidence>
<proteinExistence type="predicted"/>
<keyword evidence="3" id="KW-1185">Reference proteome</keyword>
<evidence type="ECO:0000313" key="3">
    <source>
        <dbReference type="Proteomes" id="UP001160390"/>
    </source>
</evidence>
<sequence>MDERKISLVMISRWLDFELVDHQPAKEPLFTHTDLDMKLGKHAFQVHAFTAMPAGSVKMRVRHAGQRSDYATTSSYDLPDQR</sequence>
<gene>
    <name evidence="2" type="ORF">CCHLO57077_00018748</name>
</gene>
<dbReference type="Proteomes" id="UP001160390">
    <property type="component" value="Unassembled WGS sequence"/>
</dbReference>
<organism evidence="2 3">
    <name type="scientific">Clonostachys chloroleuca</name>
    <dbReference type="NCBI Taxonomy" id="1926264"/>
    <lineage>
        <taxon>Eukaryota</taxon>
        <taxon>Fungi</taxon>
        <taxon>Dikarya</taxon>
        <taxon>Ascomycota</taxon>
        <taxon>Pezizomycotina</taxon>
        <taxon>Sordariomycetes</taxon>
        <taxon>Hypocreomycetidae</taxon>
        <taxon>Hypocreales</taxon>
        <taxon>Bionectriaceae</taxon>
        <taxon>Clonostachys</taxon>
    </lineage>
</organism>
<reference evidence="2" key="1">
    <citation type="submission" date="2023-01" db="EMBL/GenBank/DDBJ databases">
        <authorList>
            <person name="Piombo E."/>
        </authorList>
    </citation>
    <scope>NUCLEOTIDE SEQUENCE</scope>
</reference>
<accession>A0AA35QCI3</accession>
<dbReference type="EMBL" id="CABFNP030001318">
    <property type="protein sequence ID" value="CAI6099454.1"/>
    <property type="molecule type" value="Genomic_DNA"/>
</dbReference>
<feature type="region of interest" description="Disordered" evidence="1">
    <location>
        <begin position="63"/>
        <end position="82"/>
    </location>
</feature>
<dbReference type="AlphaFoldDB" id="A0AA35QCI3"/>
<protein>
    <submittedName>
        <fullName evidence="2">Uncharacterized protein</fullName>
    </submittedName>
</protein>